<proteinExistence type="inferred from homology"/>
<gene>
    <name evidence="14" type="primary">LOC109690717</name>
</gene>
<evidence type="ECO:0000256" key="3">
    <source>
        <dbReference type="ARBA" id="ARBA00006488"/>
    </source>
</evidence>
<dbReference type="InterPro" id="IPR009056">
    <property type="entry name" value="Cyt_c-like_dom"/>
</dbReference>
<comment type="subcellular location">
    <subcellularLocation>
        <location evidence="2">Mitochondrion intermembrane space</location>
    </subcellularLocation>
</comment>
<dbReference type="GO" id="GO:0046872">
    <property type="term" value="F:metal ion binding"/>
    <property type="evidence" value="ECO:0007669"/>
    <property type="project" value="UniProtKB-KW"/>
</dbReference>
<comment type="function">
    <text evidence="1 12">Electron carrier protein. The oxidized form of the cytochrome c heme group can accept an electron from the heme group of the cytochrome c1 subunit of cytochrome reductase. Cytochrome c then transfers this electron to the cytochrome oxidase complex, the final protein carrier in the mitochondrial electron-transport chain.</text>
</comment>
<evidence type="ECO:0000256" key="6">
    <source>
        <dbReference type="ARBA" id="ARBA00022723"/>
    </source>
</evidence>
<dbReference type="PANTHER" id="PTHR11961">
    <property type="entry name" value="CYTOCHROME C"/>
    <property type="match status" value="1"/>
</dbReference>
<feature type="domain" description="Cytochrome c" evidence="13">
    <location>
        <begin position="2"/>
        <end position="104"/>
    </location>
</feature>
<accession>A0A8B7V3W3</accession>
<keyword evidence="4 12" id="KW-0813">Transport</keyword>
<protein>
    <submittedName>
        <fullName evidence="14">Cytochrome c-like</fullName>
    </submittedName>
</protein>
<dbReference type="RefSeq" id="XP_020025774.1">
    <property type="nucleotide sequence ID" value="XM_020170185.1"/>
</dbReference>
<evidence type="ECO:0000256" key="11">
    <source>
        <dbReference type="RuleBase" id="RU004426"/>
    </source>
</evidence>
<comment type="similarity">
    <text evidence="3 11">Belongs to the cytochrome c family.</text>
</comment>
<keyword evidence="12" id="KW-0496">Mitochondrion</keyword>
<evidence type="ECO:0000256" key="4">
    <source>
        <dbReference type="ARBA" id="ARBA00022448"/>
    </source>
</evidence>
<keyword evidence="5 10" id="KW-0349">Heme</keyword>
<evidence type="ECO:0000256" key="12">
    <source>
        <dbReference type="RuleBase" id="RU004427"/>
    </source>
</evidence>
<comment type="PTM">
    <text evidence="12">Binds 1 heme group per subunit.</text>
</comment>
<dbReference type="PRINTS" id="PR00604">
    <property type="entry name" value="CYTCHRMECIAB"/>
</dbReference>
<dbReference type="InterPro" id="IPR036909">
    <property type="entry name" value="Cyt_c-like_dom_sf"/>
</dbReference>
<evidence type="ECO:0000256" key="10">
    <source>
        <dbReference type="PROSITE-ProRule" id="PRU00433"/>
    </source>
</evidence>
<organism evidence="14">
    <name type="scientific">Castor canadensis</name>
    <name type="common">American beaver</name>
    <dbReference type="NCBI Taxonomy" id="51338"/>
    <lineage>
        <taxon>Eukaryota</taxon>
        <taxon>Metazoa</taxon>
        <taxon>Chordata</taxon>
        <taxon>Craniata</taxon>
        <taxon>Vertebrata</taxon>
        <taxon>Euteleostomi</taxon>
        <taxon>Mammalia</taxon>
        <taxon>Eutheria</taxon>
        <taxon>Euarchontoglires</taxon>
        <taxon>Glires</taxon>
        <taxon>Rodentia</taxon>
        <taxon>Castorimorpha</taxon>
        <taxon>Castoridae</taxon>
        <taxon>Castor</taxon>
    </lineage>
</organism>
<evidence type="ECO:0000313" key="14">
    <source>
        <dbReference type="RefSeq" id="XP_020025774.1"/>
    </source>
</evidence>
<comment type="function">
    <text evidence="9">Plays a role in apoptosis. Suppression of the anti-apoptotic members or activation of the pro-apoptotic members of the Bcl-2 family leads to altered mitochondrial membrane permeability resulting in release of cytochrome c into the cytosol. Binding of cytochrome c to Apaf-1 triggers the activation of caspase-9, which then accelerates apoptosis by activating other caspases.</text>
</comment>
<sequence length="136" mass="15472">MSDVEKLKKSFVQKYAQCHIVEKDGKHKTGLKLCGLFGQKTGQAAGFSYTDANKNKGITWREDTLMEGVFGDSQKVYPGTKIIFIGIKRKGESTDWIAYLKKSITSNSYCLIYYKAETFHSFFINLIDLITSEFRS</sequence>
<dbReference type="SUPFAM" id="SSF46626">
    <property type="entry name" value="Cytochrome c"/>
    <property type="match status" value="1"/>
</dbReference>
<evidence type="ECO:0000256" key="2">
    <source>
        <dbReference type="ARBA" id="ARBA00004569"/>
    </source>
</evidence>
<dbReference type="AlphaFoldDB" id="A0A8B7V3W3"/>
<evidence type="ECO:0000256" key="8">
    <source>
        <dbReference type="ARBA" id="ARBA00023004"/>
    </source>
</evidence>
<dbReference type="GO" id="GO:0020037">
    <property type="term" value="F:heme binding"/>
    <property type="evidence" value="ECO:0007669"/>
    <property type="project" value="InterPro"/>
</dbReference>
<dbReference type="InterPro" id="IPR002327">
    <property type="entry name" value="Cyt_c_1A/1B"/>
</dbReference>
<keyword evidence="12" id="KW-0679">Respiratory chain</keyword>
<dbReference type="GO" id="GO:0005758">
    <property type="term" value="C:mitochondrial intermembrane space"/>
    <property type="evidence" value="ECO:0007669"/>
    <property type="project" value="UniProtKB-SubCell"/>
</dbReference>
<dbReference type="GeneID" id="109690717"/>
<dbReference type="KEGG" id="ccan:109690717"/>
<evidence type="ECO:0000256" key="5">
    <source>
        <dbReference type="ARBA" id="ARBA00022617"/>
    </source>
</evidence>
<dbReference type="OrthoDB" id="10267033at2759"/>
<keyword evidence="7 12" id="KW-0249">Electron transport</keyword>
<evidence type="ECO:0000259" key="13">
    <source>
        <dbReference type="PROSITE" id="PS51007"/>
    </source>
</evidence>
<dbReference type="GO" id="GO:0009055">
    <property type="term" value="F:electron transfer activity"/>
    <property type="evidence" value="ECO:0007669"/>
    <property type="project" value="InterPro"/>
</dbReference>
<evidence type="ECO:0000256" key="7">
    <source>
        <dbReference type="ARBA" id="ARBA00022982"/>
    </source>
</evidence>
<evidence type="ECO:0000256" key="9">
    <source>
        <dbReference type="ARBA" id="ARBA00025038"/>
    </source>
</evidence>
<dbReference type="Gene3D" id="1.10.760.10">
    <property type="entry name" value="Cytochrome c-like domain"/>
    <property type="match status" value="1"/>
</dbReference>
<name>A0A8B7V3W3_CASCN</name>
<keyword evidence="8 10" id="KW-0408">Iron</keyword>
<dbReference type="FunFam" id="1.10.760.10:FF:000001">
    <property type="entry name" value="Cytochrome c iso-1"/>
    <property type="match status" value="1"/>
</dbReference>
<dbReference type="RefSeq" id="XP_073934864.1">
    <property type="nucleotide sequence ID" value="XM_074078763.1"/>
</dbReference>
<keyword evidence="6 10" id="KW-0479">Metal-binding</keyword>
<reference evidence="14" key="1">
    <citation type="submission" date="2025-08" db="UniProtKB">
        <authorList>
            <consortium name="RefSeq"/>
        </authorList>
    </citation>
    <scope>IDENTIFICATION</scope>
    <source>
        <tissue evidence="14">Leukocyte</tissue>
    </source>
</reference>
<dbReference type="PROSITE" id="PS51007">
    <property type="entry name" value="CYTC"/>
    <property type="match status" value="1"/>
</dbReference>
<evidence type="ECO:0000256" key="1">
    <source>
        <dbReference type="ARBA" id="ARBA00002555"/>
    </source>
</evidence>